<name>A0ABQ7FU51_DUNSA</name>
<feature type="compositionally biased region" description="Polar residues" evidence="1">
    <location>
        <begin position="42"/>
        <end position="59"/>
    </location>
</feature>
<accession>A0ABQ7FU51</accession>
<reference evidence="2" key="1">
    <citation type="submission" date="2017-08" db="EMBL/GenBank/DDBJ databases">
        <authorList>
            <person name="Polle J.E."/>
            <person name="Barry K."/>
            <person name="Cushman J."/>
            <person name="Schmutz J."/>
            <person name="Tran D."/>
            <person name="Hathwaick L.T."/>
            <person name="Yim W.C."/>
            <person name="Jenkins J."/>
            <person name="Mckie-Krisberg Z.M."/>
            <person name="Prochnik S."/>
            <person name="Lindquist E."/>
            <person name="Dockter R.B."/>
            <person name="Adam C."/>
            <person name="Molina H."/>
            <person name="Bunkerborg J."/>
            <person name="Jin E."/>
            <person name="Buchheim M."/>
            <person name="Magnuson J."/>
        </authorList>
    </citation>
    <scope>NUCLEOTIDE SEQUENCE</scope>
    <source>
        <strain evidence="2">CCAP 19/18</strain>
    </source>
</reference>
<protein>
    <recommendedName>
        <fullName evidence="4">Encoded protein</fullName>
    </recommendedName>
</protein>
<evidence type="ECO:0000313" key="2">
    <source>
        <dbReference type="EMBL" id="KAF5825948.1"/>
    </source>
</evidence>
<gene>
    <name evidence="2" type="ORF">DUNSADRAFT_5718</name>
</gene>
<organism evidence="2 3">
    <name type="scientific">Dunaliella salina</name>
    <name type="common">Green alga</name>
    <name type="synonym">Protococcus salinus</name>
    <dbReference type="NCBI Taxonomy" id="3046"/>
    <lineage>
        <taxon>Eukaryota</taxon>
        <taxon>Viridiplantae</taxon>
        <taxon>Chlorophyta</taxon>
        <taxon>core chlorophytes</taxon>
        <taxon>Chlorophyceae</taxon>
        <taxon>CS clade</taxon>
        <taxon>Chlamydomonadales</taxon>
        <taxon>Dunaliellaceae</taxon>
        <taxon>Dunaliella</taxon>
    </lineage>
</organism>
<proteinExistence type="predicted"/>
<keyword evidence="3" id="KW-1185">Reference proteome</keyword>
<comment type="caution">
    <text evidence="2">The sequence shown here is derived from an EMBL/GenBank/DDBJ whole genome shotgun (WGS) entry which is preliminary data.</text>
</comment>
<evidence type="ECO:0000313" key="3">
    <source>
        <dbReference type="Proteomes" id="UP000815325"/>
    </source>
</evidence>
<dbReference type="EMBL" id="MU071615">
    <property type="protein sequence ID" value="KAF5825948.1"/>
    <property type="molecule type" value="Genomic_DNA"/>
</dbReference>
<sequence length="96" mass="10287">MLSDEQLWQRHLHRVANFDVAKWKDEGVEVGGSGKHPGVGQGASSRKVQRTEVTASSRGKSPVSRIGGGGSMSSRSSDVDQFQRGRAWFDGGGICT</sequence>
<dbReference type="Proteomes" id="UP000815325">
    <property type="component" value="Unassembled WGS sequence"/>
</dbReference>
<feature type="compositionally biased region" description="Gly residues" evidence="1">
    <location>
        <begin position="29"/>
        <end position="41"/>
    </location>
</feature>
<evidence type="ECO:0000256" key="1">
    <source>
        <dbReference type="SAM" id="MobiDB-lite"/>
    </source>
</evidence>
<feature type="region of interest" description="Disordered" evidence="1">
    <location>
        <begin position="29"/>
        <end position="84"/>
    </location>
</feature>
<evidence type="ECO:0008006" key="4">
    <source>
        <dbReference type="Google" id="ProtNLM"/>
    </source>
</evidence>